<dbReference type="GO" id="GO:0016020">
    <property type="term" value="C:membrane"/>
    <property type="evidence" value="ECO:0007669"/>
    <property type="project" value="TreeGrafter"/>
</dbReference>
<evidence type="ECO:0000313" key="5">
    <source>
        <dbReference type="Proteomes" id="UP000198415"/>
    </source>
</evidence>
<dbReference type="PANTHER" id="PTHR23028:SF53">
    <property type="entry name" value="ACYL_TRANSF_3 DOMAIN-CONTAINING PROTEIN"/>
    <property type="match status" value="1"/>
</dbReference>
<keyword evidence="4" id="KW-0012">Acyltransferase</keyword>
<feature type="transmembrane region" description="Helical" evidence="2">
    <location>
        <begin position="141"/>
        <end position="162"/>
    </location>
</feature>
<reference evidence="4 5" key="1">
    <citation type="submission" date="2017-06" db="EMBL/GenBank/DDBJ databases">
        <authorList>
            <person name="Kim H.J."/>
            <person name="Triplett B.A."/>
        </authorList>
    </citation>
    <scope>NUCLEOTIDE SEQUENCE [LARGE SCALE GENOMIC DNA]</scope>
    <source>
        <strain evidence="4 5">DSM 43151</strain>
    </source>
</reference>
<protein>
    <submittedName>
        <fullName evidence="4">Peptidoglycan/LPS O-acetylase OafA/YrhL, contains acyltransferase and SGNH-hydrolase domains</fullName>
    </submittedName>
</protein>
<sequence>MTNKNMPNSVQNGSISQNKTLWPVSPRNQEGEAIETVATRPPAVPDEKRPPARSPARLATLDALRLIAALAVAAYHLTASWRIDGRNMPEYFLPSLTHVTIYGFLGVELFFLISGFVIGMSSWNRSLGDFFTSRVSRLYPAYWVCIVITTVVVTLAPISGGVPVSGTPGLREIAANLTMLQEPLGVGSIDTVYWTLFVELRFYLLFAALAAFGLTYRRVVLFCAVWMTVAAIAPMLGSRAVEVLAIPEYAPYFIAGLAAFLIHRFGRSPLLFGITGFAWLVSVERVIGRVGDVNPGFHVPVWPGVVIITLAYAALLVIALGWTDRVRWRWLTTAGALTYPFYLLHQRIGYTFVRHAYEATGLPAWVLVLSAIVLVLGLSWLVYRFVEKPLAARIRAGLRRSLAELRAASAADALGAKLPRQVREGDLMRSGRDRREN</sequence>
<feature type="domain" description="Acyltransferase 3" evidence="3">
    <location>
        <begin position="60"/>
        <end position="384"/>
    </location>
</feature>
<feature type="transmembrane region" description="Helical" evidence="2">
    <location>
        <begin position="300"/>
        <end position="321"/>
    </location>
</feature>
<proteinExistence type="predicted"/>
<keyword evidence="2" id="KW-0812">Transmembrane</keyword>
<dbReference type="GO" id="GO:0016747">
    <property type="term" value="F:acyltransferase activity, transferring groups other than amino-acyl groups"/>
    <property type="evidence" value="ECO:0007669"/>
    <property type="project" value="InterPro"/>
</dbReference>
<evidence type="ECO:0000259" key="3">
    <source>
        <dbReference type="Pfam" id="PF01757"/>
    </source>
</evidence>
<keyword evidence="2" id="KW-0472">Membrane</keyword>
<dbReference type="GO" id="GO:0016787">
    <property type="term" value="F:hydrolase activity"/>
    <property type="evidence" value="ECO:0007669"/>
    <property type="project" value="UniProtKB-KW"/>
</dbReference>
<evidence type="ECO:0000313" key="4">
    <source>
        <dbReference type="EMBL" id="SNR29929.1"/>
    </source>
</evidence>
<feature type="transmembrane region" description="Helical" evidence="2">
    <location>
        <begin position="364"/>
        <end position="386"/>
    </location>
</feature>
<dbReference type="Proteomes" id="UP000198415">
    <property type="component" value="Unassembled WGS sequence"/>
</dbReference>
<dbReference type="InterPro" id="IPR002656">
    <property type="entry name" value="Acyl_transf_3_dom"/>
</dbReference>
<dbReference type="EMBL" id="FZNR01000001">
    <property type="protein sequence ID" value="SNR29929.1"/>
    <property type="molecule type" value="Genomic_DNA"/>
</dbReference>
<keyword evidence="2" id="KW-1133">Transmembrane helix</keyword>
<feature type="transmembrane region" description="Helical" evidence="2">
    <location>
        <begin position="58"/>
        <end position="79"/>
    </location>
</feature>
<keyword evidence="4" id="KW-0378">Hydrolase</keyword>
<evidence type="ECO:0000256" key="1">
    <source>
        <dbReference type="SAM" id="MobiDB-lite"/>
    </source>
</evidence>
<feature type="transmembrane region" description="Helical" evidence="2">
    <location>
        <begin position="243"/>
        <end position="262"/>
    </location>
</feature>
<feature type="transmembrane region" description="Helical" evidence="2">
    <location>
        <begin position="269"/>
        <end position="288"/>
    </location>
</feature>
<keyword evidence="5" id="KW-1185">Reference proteome</keyword>
<organism evidence="4 5">
    <name type="scientific">Actinoplanes regularis</name>
    <dbReference type="NCBI Taxonomy" id="52697"/>
    <lineage>
        <taxon>Bacteria</taxon>
        <taxon>Bacillati</taxon>
        <taxon>Actinomycetota</taxon>
        <taxon>Actinomycetes</taxon>
        <taxon>Micromonosporales</taxon>
        <taxon>Micromonosporaceae</taxon>
        <taxon>Actinoplanes</taxon>
    </lineage>
</organism>
<gene>
    <name evidence="4" type="ORF">SAMN06264365_101771</name>
</gene>
<feature type="transmembrane region" description="Helical" evidence="2">
    <location>
        <begin position="99"/>
        <end position="120"/>
    </location>
</feature>
<dbReference type="GO" id="GO:0009103">
    <property type="term" value="P:lipopolysaccharide biosynthetic process"/>
    <property type="evidence" value="ECO:0007669"/>
    <property type="project" value="TreeGrafter"/>
</dbReference>
<accession>A0A238V8R2</accession>
<name>A0A238V8R2_9ACTN</name>
<feature type="compositionally biased region" description="Polar residues" evidence="1">
    <location>
        <begin position="1"/>
        <end position="20"/>
    </location>
</feature>
<dbReference type="InterPro" id="IPR050879">
    <property type="entry name" value="Acyltransferase_3"/>
</dbReference>
<dbReference type="PANTHER" id="PTHR23028">
    <property type="entry name" value="ACETYLTRANSFERASE"/>
    <property type="match status" value="1"/>
</dbReference>
<feature type="transmembrane region" description="Helical" evidence="2">
    <location>
        <begin position="219"/>
        <end position="237"/>
    </location>
</feature>
<feature type="transmembrane region" description="Helical" evidence="2">
    <location>
        <begin position="192"/>
        <end position="212"/>
    </location>
</feature>
<feature type="transmembrane region" description="Helical" evidence="2">
    <location>
        <begin position="328"/>
        <end position="344"/>
    </location>
</feature>
<dbReference type="AlphaFoldDB" id="A0A238V8R2"/>
<evidence type="ECO:0000256" key="2">
    <source>
        <dbReference type="SAM" id="Phobius"/>
    </source>
</evidence>
<dbReference type="Pfam" id="PF01757">
    <property type="entry name" value="Acyl_transf_3"/>
    <property type="match status" value="1"/>
</dbReference>
<keyword evidence="4" id="KW-0808">Transferase</keyword>
<feature type="region of interest" description="Disordered" evidence="1">
    <location>
        <begin position="1"/>
        <end position="53"/>
    </location>
</feature>